<evidence type="ECO:0000313" key="12">
    <source>
        <dbReference type="Proteomes" id="UP000095009"/>
    </source>
</evidence>
<comment type="pathway">
    <text evidence="7">Amino-acid degradation; L-threonine degradation via aldolase pathway; acetaldehyde and glycine from L-threonine: step 1/1.</text>
</comment>
<evidence type="ECO:0000256" key="4">
    <source>
        <dbReference type="ARBA" id="ARBA00023239"/>
    </source>
</evidence>
<dbReference type="NCBIfam" id="NF041359">
    <property type="entry name" value="GntG_guanitoxin"/>
    <property type="match status" value="1"/>
</dbReference>
<dbReference type="EMBL" id="KV454407">
    <property type="protein sequence ID" value="ODQ66930.1"/>
    <property type="molecule type" value="Genomic_DNA"/>
</dbReference>
<dbReference type="STRING" id="857566.A0A1E3PNS1"/>
<dbReference type="FunFam" id="3.40.640.10:FF:000030">
    <property type="entry name" value="Low-specificity L-threonine aldolase"/>
    <property type="match status" value="1"/>
</dbReference>
<keyword evidence="4" id="KW-0456">Lyase</keyword>
<evidence type="ECO:0000313" key="11">
    <source>
        <dbReference type="EMBL" id="ODQ66930.1"/>
    </source>
</evidence>
<dbReference type="InterPro" id="IPR015422">
    <property type="entry name" value="PyrdxlP-dep_Trfase_small"/>
</dbReference>
<dbReference type="AlphaFoldDB" id="A0A1E3PNS1"/>
<reference evidence="11 12" key="1">
    <citation type="journal article" date="2016" name="Proc. Natl. Acad. Sci. U.S.A.">
        <title>Comparative genomics of biotechnologically important yeasts.</title>
        <authorList>
            <person name="Riley R."/>
            <person name="Haridas S."/>
            <person name="Wolfe K.H."/>
            <person name="Lopes M.R."/>
            <person name="Hittinger C.T."/>
            <person name="Goeker M."/>
            <person name="Salamov A.A."/>
            <person name="Wisecaver J.H."/>
            <person name="Long T.M."/>
            <person name="Calvey C.H."/>
            <person name="Aerts A.L."/>
            <person name="Barry K.W."/>
            <person name="Choi C."/>
            <person name="Clum A."/>
            <person name="Coughlan A.Y."/>
            <person name="Deshpande S."/>
            <person name="Douglass A.P."/>
            <person name="Hanson S.J."/>
            <person name="Klenk H.-P."/>
            <person name="LaButti K.M."/>
            <person name="Lapidus A."/>
            <person name="Lindquist E.A."/>
            <person name="Lipzen A.M."/>
            <person name="Meier-Kolthoff J.P."/>
            <person name="Ohm R.A."/>
            <person name="Otillar R.P."/>
            <person name="Pangilinan J.L."/>
            <person name="Peng Y."/>
            <person name="Rokas A."/>
            <person name="Rosa C.A."/>
            <person name="Scheuner C."/>
            <person name="Sibirny A.A."/>
            <person name="Slot J.C."/>
            <person name="Stielow J.B."/>
            <person name="Sun H."/>
            <person name="Kurtzman C.P."/>
            <person name="Blackwell M."/>
            <person name="Grigoriev I.V."/>
            <person name="Jeffries T.W."/>
        </authorList>
    </citation>
    <scope>NUCLEOTIDE SEQUENCE [LARGE SCALE GENOMIC DNA]</scope>
    <source>
        <strain evidence="11 12">DSM 6958</strain>
    </source>
</reference>
<dbReference type="GO" id="GO:0006567">
    <property type="term" value="P:L-threonine catabolic process"/>
    <property type="evidence" value="ECO:0007669"/>
    <property type="project" value="TreeGrafter"/>
</dbReference>
<comment type="cofactor">
    <cofactor evidence="1">
        <name>pyridoxal 5'-phosphate</name>
        <dbReference type="ChEBI" id="CHEBI:597326"/>
    </cofactor>
</comment>
<dbReference type="PANTHER" id="PTHR48097:SF9">
    <property type="entry name" value="L-THREONINE ALDOLASE"/>
    <property type="match status" value="1"/>
</dbReference>
<dbReference type="InterPro" id="IPR001597">
    <property type="entry name" value="ArAA_b-elim_lyase/Thr_aldolase"/>
</dbReference>
<dbReference type="InterPro" id="IPR023603">
    <property type="entry name" value="Low_specificity_L-TA-like"/>
</dbReference>
<dbReference type="PANTHER" id="PTHR48097">
    <property type="entry name" value="L-THREONINE ALDOLASE-RELATED"/>
    <property type="match status" value="1"/>
</dbReference>
<protein>
    <recommendedName>
        <fullName evidence="8">low-specificity L-threonine aldolase</fullName>
        <ecNumber evidence="8">4.1.2.48</ecNumber>
    </recommendedName>
</protein>
<evidence type="ECO:0000256" key="3">
    <source>
        <dbReference type="ARBA" id="ARBA00022898"/>
    </source>
</evidence>
<evidence type="ECO:0000256" key="9">
    <source>
        <dbReference type="PIRSR" id="PIRSR017617-1"/>
    </source>
</evidence>
<dbReference type="InterPro" id="IPR015424">
    <property type="entry name" value="PyrdxlP-dep_Trfase"/>
</dbReference>
<dbReference type="PIRSF" id="PIRSF017617">
    <property type="entry name" value="Thr_aldolase"/>
    <property type="match status" value="1"/>
</dbReference>
<dbReference type="GO" id="GO:0006545">
    <property type="term" value="P:glycine biosynthetic process"/>
    <property type="evidence" value="ECO:0007669"/>
    <property type="project" value="TreeGrafter"/>
</dbReference>
<dbReference type="EC" id="4.1.2.48" evidence="8"/>
<dbReference type="Proteomes" id="UP000095009">
    <property type="component" value="Unassembled WGS sequence"/>
</dbReference>
<feature type="domain" description="Aromatic amino acid beta-eliminating lyase/threonine aldolase" evidence="10">
    <location>
        <begin position="18"/>
        <end position="301"/>
    </location>
</feature>
<evidence type="ECO:0000256" key="2">
    <source>
        <dbReference type="ARBA" id="ARBA00006966"/>
    </source>
</evidence>
<organism evidence="11 12">
    <name type="scientific">Nadsonia fulvescens var. elongata DSM 6958</name>
    <dbReference type="NCBI Taxonomy" id="857566"/>
    <lineage>
        <taxon>Eukaryota</taxon>
        <taxon>Fungi</taxon>
        <taxon>Dikarya</taxon>
        <taxon>Ascomycota</taxon>
        <taxon>Saccharomycotina</taxon>
        <taxon>Dipodascomycetes</taxon>
        <taxon>Dipodascales</taxon>
        <taxon>Dipodascales incertae sedis</taxon>
        <taxon>Nadsonia</taxon>
    </lineage>
</organism>
<dbReference type="OrthoDB" id="10261951at2759"/>
<accession>A0A1E3PNS1</accession>
<dbReference type="GO" id="GO:0005829">
    <property type="term" value="C:cytosol"/>
    <property type="evidence" value="ECO:0007669"/>
    <property type="project" value="TreeGrafter"/>
</dbReference>
<evidence type="ECO:0000256" key="6">
    <source>
        <dbReference type="ARBA" id="ARBA00050939"/>
    </source>
</evidence>
<feature type="modified residue" description="N6-(pyridoxal phosphate)lysine" evidence="9">
    <location>
        <position position="215"/>
    </location>
</feature>
<evidence type="ECO:0000256" key="8">
    <source>
        <dbReference type="ARBA" id="ARBA00066573"/>
    </source>
</evidence>
<dbReference type="Pfam" id="PF01212">
    <property type="entry name" value="Beta_elim_lyase"/>
    <property type="match status" value="1"/>
</dbReference>
<evidence type="ECO:0000256" key="5">
    <source>
        <dbReference type="ARBA" id="ARBA00050410"/>
    </source>
</evidence>
<sequence>MALPTTIKAHSPSPAGIDFRSDTFTSPCEAMFAAMLEASLGDSVYNEDESTNQLQNMLAEWCGQEAGLFCVTGTLSNQIAIRTHLHQPPHSVLCDYRSHIYAHEAGGLATLSQAMVIPVRPANKVYMTLDDVKENIIPYSGDIHEAPTRVISLENTLDGALMPIKSIHEISEFAHANGYLVHLDGARLWEASAATGITLKEYGRFFDSMSLCLSKGLGAPIGTILVGSAEFIRKANWFKKQNGGGIRQSGPLAAAATVAIMQNWPKLKAVHAKTKDLAQYCVSLGYKLTMPADTNMIWLDLKGAGITNEDLIDECIKNSIKSFGYRIVLHHQTTDYAIDMMKLSLKNVMDRAIAEGRGAIETKEKSSYYNTSKDTK</sequence>
<keyword evidence="12" id="KW-1185">Reference proteome</keyword>
<name>A0A1E3PNS1_9ASCO</name>
<comment type="catalytic activity">
    <reaction evidence="5">
        <text>L-threonine = acetaldehyde + glycine</text>
        <dbReference type="Rhea" id="RHEA:19625"/>
        <dbReference type="ChEBI" id="CHEBI:15343"/>
        <dbReference type="ChEBI" id="CHEBI:57305"/>
        <dbReference type="ChEBI" id="CHEBI:57926"/>
        <dbReference type="EC" id="4.1.2.48"/>
    </reaction>
</comment>
<dbReference type="Gene3D" id="3.90.1150.10">
    <property type="entry name" value="Aspartate Aminotransferase, domain 1"/>
    <property type="match status" value="1"/>
</dbReference>
<dbReference type="SUPFAM" id="SSF53383">
    <property type="entry name" value="PLP-dependent transferases"/>
    <property type="match status" value="1"/>
</dbReference>
<proteinExistence type="inferred from homology"/>
<comment type="similarity">
    <text evidence="2">Belongs to the threonine aldolase family.</text>
</comment>
<evidence type="ECO:0000256" key="1">
    <source>
        <dbReference type="ARBA" id="ARBA00001933"/>
    </source>
</evidence>
<dbReference type="InterPro" id="IPR015421">
    <property type="entry name" value="PyrdxlP-dep_Trfase_major"/>
</dbReference>
<evidence type="ECO:0000256" key="7">
    <source>
        <dbReference type="ARBA" id="ARBA00060555"/>
    </source>
</evidence>
<comment type="catalytic activity">
    <reaction evidence="6">
        <text>L-allo-threonine = acetaldehyde + glycine</text>
        <dbReference type="Rhea" id="RHEA:26209"/>
        <dbReference type="ChEBI" id="CHEBI:15343"/>
        <dbReference type="ChEBI" id="CHEBI:57305"/>
        <dbReference type="ChEBI" id="CHEBI:58585"/>
        <dbReference type="EC" id="4.1.2.48"/>
    </reaction>
</comment>
<dbReference type="Gene3D" id="3.40.640.10">
    <property type="entry name" value="Type I PLP-dependent aspartate aminotransferase-like (Major domain)"/>
    <property type="match status" value="1"/>
</dbReference>
<dbReference type="GO" id="GO:0008732">
    <property type="term" value="F:L-allo-threonine aldolase activity"/>
    <property type="evidence" value="ECO:0007669"/>
    <property type="project" value="TreeGrafter"/>
</dbReference>
<evidence type="ECO:0000259" key="10">
    <source>
        <dbReference type="Pfam" id="PF01212"/>
    </source>
</evidence>
<gene>
    <name evidence="11" type="ORF">NADFUDRAFT_81580</name>
</gene>
<keyword evidence="3" id="KW-0663">Pyridoxal phosphate</keyword>
<dbReference type="CDD" id="cd06502">
    <property type="entry name" value="TA_like"/>
    <property type="match status" value="1"/>
</dbReference>